<dbReference type="OrthoDB" id="10251412at2759"/>
<keyword evidence="6" id="KW-1185">Reference proteome</keyword>
<comment type="similarity">
    <text evidence="1">Belongs to the AAA ATPase family. BCS1 subfamily.</text>
</comment>
<dbReference type="Proteomes" id="UP000756921">
    <property type="component" value="Unassembled WGS sequence"/>
</dbReference>
<feature type="region of interest" description="Disordered" evidence="3">
    <location>
        <begin position="373"/>
        <end position="399"/>
    </location>
</feature>
<dbReference type="AlphaFoldDB" id="A0A9P6KRP0"/>
<dbReference type="EMBL" id="WJXW01000004">
    <property type="protein sequence ID" value="KAF9737048.1"/>
    <property type="molecule type" value="Genomic_DNA"/>
</dbReference>
<evidence type="ECO:0000313" key="5">
    <source>
        <dbReference type="EMBL" id="KAF9737048.1"/>
    </source>
</evidence>
<evidence type="ECO:0000313" key="6">
    <source>
        <dbReference type="Proteomes" id="UP000756921"/>
    </source>
</evidence>
<dbReference type="InterPro" id="IPR003593">
    <property type="entry name" value="AAA+_ATPase"/>
</dbReference>
<evidence type="ECO:0000256" key="1">
    <source>
        <dbReference type="ARBA" id="ARBA00007448"/>
    </source>
</evidence>
<dbReference type="InterPro" id="IPR027417">
    <property type="entry name" value="P-loop_NTPase"/>
</dbReference>
<gene>
    <name evidence="5" type="ORF">PMIN01_04827</name>
</gene>
<name>A0A9P6KRP0_9PLEO</name>
<sequence length="566" mass="61201">MATSFAPGLRPSFDLTPNLSSPAGTGVSAAGSVLEIAIAAAAPEGLGPLAPLWKLLYGFIKRKANFDITSITRKMLMAFGAALSIRFAWGYVKPLFLGHLTSSITLPVEHKTARGIQKWLDAQGASRANRHLKYTVSSVEWNTSTQTHDFVGDKRTAMTGGLLYFKKHPLYFSFQTPKTKEEEDGQMVRSERDKYGVSDYIELSGESITVYSLDPSGSLLQRFADYVFTEEVKESRVTPFFTVSQASNPRGLQVWNQRIKPVRPLSTIDLDEQVKADLVSDVDRFFSKGRARWYSARGIPFKRGILLQGPPGTGKSSISLALAGHIGGSLYTIAIGEVRNEGHLMELFLSAGHGSVVLLEDIDSAGIGREKVLKHSTDSSDASDSGNKKPNSGSELTGHDAFAPMMQSARPAHAIAPAGSISLSGLLNAIDALADGVVLIMTTNEPENIDKALVRPGRIDKQIHVGNASRAVAENIFKRFYSDISNEQDVSDAHVRIAELAAEFAGVLIPLSDTPEKAIEDADKWVADLLAAKTAGKNVVGQVETMDASDSDSDTFYDSFEGTDNE</sequence>
<accession>A0A9P6KRP0</accession>
<dbReference type="PANTHER" id="PTHR23070">
    <property type="entry name" value="BCS1 AAA-TYPE ATPASE"/>
    <property type="match status" value="1"/>
</dbReference>
<dbReference type="SUPFAM" id="SSF52540">
    <property type="entry name" value="P-loop containing nucleoside triphosphate hydrolases"/>
    <property type="match status" value="1"/>
</dbReference>
<keyword evidence="2" id="KW-0067">ATP-binding</keyword>
<dbReference type="InterPro" id="IPR003960">
    <property type="entry name" value="ATPase_AAA_CS"/>
</dbReference>
<evidence type="ECO:0000256" key="2">
    <source>
        <dbReference type="RuleBase" id="RU003651"/>
    </source>
</evidence>
<dbReference type="InterPro" id="IPR003959">
    <property type="entry name" value="ATPase_AAA_core"/>
</dbReference>
<dbReference type="InterPro" id="IPR050747">
    <property type="entry name" value="Mitochondrial_chaperone_BCS1"/>
</dbReference>
<feature type="compositionally biased region" description="Acidic residues" evidence="3">
    <location>
        <begin position="547"/>
        <end position="566"/>
    </location>
</feature>
<feature type="domain" description="AAA+ ATPase" evidence="4">
    <location>
        <begin position="301"/>
        <end position="469"/>
    </location>
</feature>
<dbReference type="Pfam" id="PF00004">
    <property type="entry name" value="AAA"/>
    <property type="match status" value="2"/>
</dbReference>
<protein>
    <submittedName>
        <fullName evidence="5">Mitochondrial chaperone bcs1</fullName>
    </submittedName>
</protein>
<evidence type="ECO:0000259" key="4">
    <source>
        <dbReference type="SMART" id="SM00382"/>
    </source>
</evidence>
<feature type="compositionally biased region" description="Polar residues" evidence="3">
    <location>
        <begin position="379"/>
        <end position="395"/>
    </location>
</feature>
<dbReference type="SMART" id="SM00382">
    <property type="entry name" value="AAA"/>
    <property type="match status" value="1"/>
</dbReference>
<evidence type="ECO:0000256" key="3">
    <source>
        <dbReference type="SAM" id="MobiDB-lite"/>
    </source>
</evidence>
<dbReference type="Gene3D" id="3.40.50.300">
    <property type="entry name" value="P-loop containing nucleotide triphosphate hydrolases"/>
    <property type="match status" value="1"/>
</dbReference>
<comment type="caution">
    <text evidence="5">The sequence shown here is derived from an EMBL/GenBank/DDBJ whole genome shotgun (WGS) entry which is preliminary data.</text>
</comment>
<dbReference type="PROSITE" id="PS00674">
    <property type="entry name" value="AAA"/>
    <property type="match status" value="1"/>
</dbReference>
<organism evidence="5 6">
    <name type="scientific">Paraphaeosphaeria minitans</name>
    <dbReference type="NCBI Taxonomy" id="565426"/>
    <lineage>
        <taxon>Eukaryota</taxon>
        <taxon>Fungi</taxon>
        <taxon>Dikarya</taxon>
        <taxon>Ascomycota</taxon>
        <taxon>Pezizomycotina</taxon>
        <taxon>Dothideomycetes</taxon>
        <taxon>Pleosporomycetidae</taxon>
        <taxon>Pleosporales</taxon>
        <taxon>Massarineae</taxon>
        <taxon>Didymosphaeriaceae</taxon>
        <taxon>Paraphaeosphaeria</taxon>
    </lineage>
</organism>
<feature type="region of interest" description="Disordered" evidence="3">
    <location>
        <begin position="545"/>
        <end position="566"/>
    </location>
</feature>
<dbReference type="GO" id="GO:0016887">
    <property type="term" value="F:ATP hydrolysis activity"/>
    <property type="evidence" value="ECO:0007669"/>
    <property type="project" value="InterPro"/>
</dbReference>
<dbReference type="GO" id="GO:0005524">
    <property type="term" value="F:ATP binding"/>
    <property type="evidence" value="ECO:0007669"/>
    <property type="project" value="UniProtKB-KW"/>
</dbReference>
<reference evidence="5" key="1">
    <citation type="journal article" date="2020" name="Mol. Plant Microbe Interact.">
        <title>Genome Sequence of the Biocontrol Agent Coniothyrium minitans strain Conio (IMI 134523).</title>
        <authorList>
            <person name="Patel D."/>
            <person name="Shittu T.A."/>
            <person name="Baroncelli R."/>
            <person name="Muthumeenakshi S."/>
            <person name="Osborne T.H."/>
            <person name="Janganan T.K."/>
            <person name="Sreenivasaprasad S."/>
        </authorList>
    </citation>
    <scope>NUCLEOTIDE SEQUENCE</scope>
    <source>
        <strain evidence="5">Conio</strain>
    </source>
</reference>
<keyword evidence="2" id="KW-0547">Nucleotide-binding</keyword>
<proteinExistence type="inferred from homology"/>